<keyword evidence="3" id="KW-1185">Reference proteome</keyword>
<dbReference type="Pfam" id="PF00106">
    <property type="entry name" value="adh_short"/>
    <property type="match status" value="1"/>
</dbReference>
<proteinExistence type="predicted"/>
<accession>A0A9P0GIC1</accession>
<dbReference type="SUPFAM" id="SSF51735">
    <property type="entry name" value="NAD(P)-binding Rossmann-fold domains"/>
    <property type="match status" value="1"/>
</dbReference>
<dbReference type="Proteomes" id="UP001153636">
    <property type="component" value="Chromosome 6"/>
</dbReference>
<dbReference type="GO" id="GO:0016491">
    <property type="term" value="F:oxidoreductase activity"/>
    <property type="evidence" value="ECO:0007669"/>
    <property type="project" value="UniProtKB-KW"/>
</dbReference>
<dbReference type="Gene3D" id="3.40.50.720">
    <property type="entry name" value="NAD(P)-binding Rossmann-like Domain"/>
    <property type="match status" value="1"/>
</dbReference>
<dbReference type="PANTHER" id="PTHR43157">
    <property type="entry name" value="PHOSPHATIDYLINOSITOL-GLYCAN BIOSYNTHESIS CLASS F PROTEIN-RELATED"/>
    <property type="match status" value="1"/>
</dbReference>
<reference evidence="2" key="1">
    <citation type="submission" date="2022-01" db="EMBL/GenBank/DDBJ databases">
        <authorList>
            <person name="King R."/>
        </authorList>
    </citation>
    <scope>NUCLEOTIDE SEQUENCE</scope>
</reference>
<keyword evidence="1" id="KW-0560">Oxidoreductase</keyword>
<organism evidence="2 3">
    <name type="scientific">Psylliodes chrysocephalus</name>
    <dbReference type="NCBI Taxonomy" id="3402493"/>
    <lineage>
        <taxon>Eukaryota</taxon>
        <taxon>Metazoa</taxon>
        <taxon>Ecdysozoa</taxon>
        <taxon>Arthropoda</taxon>
        <taxon>Hexapoda</taxon>
        <taxon>Insecta</taxon>
        <taxon>Pterygota</taxon>
        <taxon>Neoptera</taxon>
        <taxon>Endopterygota</taxon>
        <taxon>Coleoptera</taxon>
        <taxon>Polyphaga</taxon>
        <taxon>Cucujiformia</taxon>
        <taxon>Chrysomeloidea</taxon>
        <taxon>Chrysomelidae</taxon>
        <taxon>Galerucinae</taxon>
        <taxon>Alticini</taxon>
        <taxon>Psylliodes</taxon>
    </lineage>
</organism>
<dbReference type="AlphaFoldDB" id="A0A9P0GIC1"/>
<dbReference type="InterPro" id="IPR036291">
    <property type="entry name" value="NAD(P)-bd_dom_sf"/>
</dbReference>
<name>A0A9P0GIC1_9CUCU</name>
<evidence type="ECO:0000313" key="3">
    <source>
        <dbReference type="Proteomes" id="UP001153636"/>
    </source>
</evidence>
<dbReference type="CDD" id="cd05327">
    <property type="entry name" value="retinol-DH_like_SDR_c_like"/>
    <property type="match status" value="1"/>
</dbReference>
<dbReference type="PRINTS" id="PR00081">
    <property type="entry name" value="GDHRDH"/>
</dbReference>
<dbReference type="PANTHER" id="PTHR43157:SF31">
    <property type="entry name" value="PHOSPHATIDYLINOSITOL-GLYCAN BIOSYNTHESIS CLASS F PROTEIN"/>
    <property type="match status" value="1"/>
</dbReference>
<evidence type="ECO:0000313" key="2">
    <source>
        <dbReference type="EMBL" id="CAH1111862.1"/>
    </source>
</evidence>
<sequence length="322" mass="36161">MILDIMLGVVAAGSLTALCLVSFKLYIKLTTGICYSQVCLRGKTTIVTGANTGIGYQTAIDFAKRGAKVILACRDETKAREAVSEIIKETNNSNVVYKLVDLTSFTSVRKFANDINSSEERLDILVNNAGAGRLGNKLTEDGIAIVMQTNYFSHFLLTMLLVDLMKKHPSRIVNVSAVGASAGKIDFKKLTSFTTEANQYIVTKLCQILFTIEFARRYKNTNITAYSLHPGVIKTEIFRNLSPIFRWFILFLIDTFFKTAREGAQTQIYCAIENGLEKYSGEHFHDCKMVKRYKSARDPSLAEKLWQESERIVKLRSVEDQI</sequence>
<evidence type="ECO:0000256" key="1">
    <source>
        <dbReference type="ARBA" id="ARBA00023002"/>
    </source>
</evidence>
<protein>
    <submittedName>
        <fullName evidence="2">Uncharacterized protein</fullName>
    </submittedName>
</protein>
<dbReference type="EMBL" id="OV651818">
    <property type="protein sequence ID" value="CAH1111862.1"/>
    <property type="molecule type" value="Genomic_DNA"/>
</dbReference>
<gene>
    <name evidence="2" type="ORF">PSYICH_LOCUS12188</name>
</gene>
<dbReference type="OrthoDB" id="191139at2759"/>
<dbReference type="InterPro" id="IPR002347">
    <property type="entry name" value="SDR_fam"/>
</dbReference>